<protein>
    <submittedName>
        <fullName evidence="4">Signal-transduction protein</fullName>
    </submittedName>
</protein>
<evidence type="ECO:0000256" key="2">
    <source>
        <dbReference type="PROSITE-ProRule" id="PRU00703"/>
    </source>
</evidence>
<accession>W0SH57</accession>
<dbReference type="Pfam" id="PF10335">
    <property type="entry name" value="DUF294_C"/>
    <property type="match status" value="1"/>
</dbReference>
<dbReference type="Proteomes" id="UP000031637">
    <property type="component" value="Chromosome"/>
</dbReference>
<evidence type="ECO:0000256" key="1">
    <source>
        <dbReference type="ARBA" id="ARBA00023122"/>
    </source>
</evidence>
<proteinExistence type="predicted"/>
<feature type="domain" description="CBS" evidence="3">
    <location>
        <begin position="24"/>
        <end position="82"/>
    </location>
</feature>
<sequence>MSETQQARSTSYRPNLHSPLAALARRKPITATPETPLREAVQAMAENHVGSIIIVEPESGSPLGIFTLRDLLHRVAAKSCDLDQMVMSVMSGTGLLMLNWRSTIYQAALIMARHGVHHVIIVDAAGKLAGIVSQEDIYELQGGGGKAISGAIRTARDMNALVAAAEGIRRLAVGMLAEGAAAEQLTQLISNLNDHLAVRIIELTRDDFELPKVEWCWLAFGSEGRFEQTLSTDQDNGLVFAAPDKDAAAMREAFLPFARAVNERLAQCGFPLCKGNVMASNPELCLSVNEWQDKFGGWMRANSPQALLDATIYFDFRPIYGEEELADQLREWVLNRVPGETLFLRFMAGNAVQVEPPIGFIREFTFDKNPDFPHTLDLKAGGARLFVDAARILALANGVTETGTAQRLRAVAARGKLGSDDVNAVIESFFYIQQLRLKNQQGDVSEGAANRVDPDGLNELGRLVLRQAFKHAKRLQSRLQLEYRL</sequence>
<gene>
    <name evidence="4" type="ORF">SUTH_02300</name>
</gene>
<keyword evidence="5" id="KW-1185">Reference proteome</keyword>
<dbReference type="InterPro" id="IPR051257">
    <property type="entry name" value="Diverse_CBS-Domain"/>
</dbReference>
<evidence type="ECO:0000313" key="5">
    <source>
        <dbReference type="Proteomes" id="UP000031637"/>
    </source>
</evidence>
<reference evidence="4 5" key="1">
    <citation type="journal article" date="2014" name="Syst. Appl. Microbiol.">
        <title>Complete genomes of freshwater sulfur oxidizers Sulfuricella denitrificans skB26 and Sulfuritalea hydrogenivorans sk43H: genetic insights into the sulfur oxidation pathway of betaproteobacteria.</title>
        <authorList>
            <person name="Watanabe T."/>
            <person name="Kojima H."/>
            <person name="Fukui M."/>
        </authorList>
    </citation>
    <scope>NUCLEOTIDE SEQUENCE [LARGE SCALE GENOMIC DNA]</scope>
    <source>
        <strain evidence="4">DSM22779</strain>
    </source>
</reference>
<dbReference type="OrthoDB" id="9808528at2"/>
<evidence type="ECO:0000313" key="4">
    <source>
        <dbReference type="EMBL" id="BAO30090.1"/>
    </source>
</evidence>
<feature type="domain" description="CBS" evidence="3">
    <location>
        <begin position="90"/>
        <end position="148"/>
    </location>
</feature>
<dbReference type="EMBL" id="AP012547">
    <property type="protein sequence ID" value="BAO30090.1"/>
    <property type="molecule type" value="Genomic_DNA"/>
</dbReference>
<dbReference type="SUPFAM" id="SSF54631">
    <property type="entry name" value="CBS-domain pair"/>
    <property type="match status" value="1"/>
</dbReference>
<dbReference type="InterPro" id="IPR018821">
    <property type="entry name" value="DUF294_put_nucleoTrafse_sb-bd"/>
</dbReference>
<dbReference type="Gene3D" id="3.10.580.10">
    <property type="entry name" value="CBS-domain"/>
    <property type="match status" value="1"/>
</dbReference>
<dbReference type="CDD" id="cd05401">
    <property type="entry name" value="NT_GlnE_GlnD_like"/>
    <property type="match status" value="1"/>
</dbReference>
<dbReference type="KEGG" id="shd:SUTH_02300"/>
<dbReference type="STRING" id="1223802.SUTH_02300"/>
<dbReference type="SMART" id="SM00116">
    <property type="entry name" value="CBS"/>
    <property type="match status" value="2"/>
</dbReference>
<dbReference type="Pfam" id="PF03445">
    <property type="entry name" value="DUF294"/>
    <property type="match status" value="1"/>
</dbReference>
<name>W0SH57_9PROT</name>
<dbReference type="InterPro" id="IPR000644">
    <property type="entry name" value="CBS_dom"/>
</dbReference>
<organism evidence="4 5">
    <name type="scientific">Sulfuritalea hydrogenivorans sk43H</name>
    <dbReference type="NCBI Taxonomy" id="1223802"/>
    <lineage>
        <taxon>Bacteria</taxon>
        <taxon>Pseudomonadati</taxon>
        <taxon>Pseudomonadota</taxon>
        <taxon>Betaproteobacteria</taxon>
        <taxon>Nitrosomonadales</taxon>
        <taxon>Sterolibacteriaceae</taxon>
        <taxon>Sulfuritalea</taxon>
    </lineage>
</organism>
<dbReference type="PANTHER" id="PTHR43080:SF2">
    <property type="entry name" value="CBS DOMAIN-CONTAINING PROTEIN"/>
    <property type="match status" value="1"/>
</dbReference>
<dbReference type="InterPro" id="IPR046342">
    <property type="entry name" value="CBS_dom_sf"/>
</dbReference>
<dbReference type="Pfam" id="PF00571">
    <property type="entry name" value="CBS"/>
    <property type="match status" value="2"/>
</dbReference>
<dbReference type="PROSITE" id="PS51371">
    <property type="entry name" value="CBS"/>
    <property type="match status" value="2"/>
</dbReference>
<dbReference type="PANTHER" id="PTHR43080">
    <property type="entry name" value="CBS DOMAIN-CONTAINING PROTEIN CBSX3, MITOCHONDRIAL"/>
    <property type="match status" value="1"/>
</dbReference>
<dbReference type="HOGENOM" id="CLU_027866_1_0_4"/>
<evidence type="ECO:0000259" key="3">
    <source>
        <dbReference type="PROSITE" id="PS51371"/>
    </source>
</evidence>
<dbReference type="InterPro" id="IPR005105">
    <property type="entry name" value="GlnD_Uridyltrans_N"/>
</dbReference>
<dbReference type="AlphaFoldDB" id="W0SH57"/>
<dbReference type="GO" id="GO:0008773">
    <property type="term" value="F:[protein-PII] uridylyltransferase activity"/>
    <property type="evidence" value="ECO:0007669"/>
    <property type="project" value="InterPro"/>
</dbReference>
<keyword evidence="1 2" id="KW-0129">CBS domain</keyword>
<dbReference type="RefSeq" id="WP_041099374.1">
    <property type="nucleotide sequence ID" value="NZ_AP012547.1"/>
</dbReference>